<keyword evidence="3" id="KW-1185">Reference proteome</keyword>
<dbReference type="GO" id="GO:0016747">
    <property type="term" value="F:acyltransferase activity, transferring groups other than amino-acyl groups"/>
    <property type="evidence" value="ECO:0007669"/>
    <property type="project" value="InterPro"/>
</dbReference>
<feature type="domain" description="N-acetyltransferase" evidence="1">
    <location>
        <begin position="6"/>
        <end position="172"/>
    </location>
</feature>
<dbReference type="InterPro" id="IPR000182">
    <property type="entry name" value="GNAT_dom"/>
</dbReference>
<gene>
    <name evidence="2" type="ORF">Tam10B_0443</name>
</gene>
<keyword evidence="2" id="KW-0808">Transferase</keyword>
<dbReference type="AlphaFoldDB" id="A0A229W181"/>
<organism evidence="2 3">
    <name type="scientific">Bifidobacterium vansinderenii</name>
    <dbReference type="NCBI Taxonomy" id="1984871"/>
    <lineage>
        <taxon>Bacteria</taxon>
        <taxon>Bacillati</taxon>
        <taxon>Actinomycetota</taxon>
        <taxon>Actinomycetes</taxon>
        <taxon>Bifidobacteriales</taxon>
        <taxon>Bifidobacteriaceae</taxon>
        <taxon>Bifidobacterium</taxon>
    </lineage>
</organism>
<dbReference type="SUPFAM" id="SSF55729">
    <property type="entry name" value="Acyl-CoA N-acyltransferases (Nat)"/>
    <property type="match status" value="1"/>
</dbReference>
<evidence type="ECO:0000313" key="3">
    <source>
        <dbReference type="Proteomes" id="UP000215433"/>
    </source>
</evidence>
<dbReference type="Pfam" id="PF13302">
    <property type="entry name" value="Acetyltransf_3"/>
    <property type="match status" value="1"/>
</dbReference>
<sequence>MRLAMVESRLCNSDDQHALRRFQCTEPGSPEYAMEVQRYIRDIDVRETPDWCTRMVLDIEGTSSILAFCEFGVVIETTPEQEGAYAISYIARELSTRGRGLGSLMLEAALRYMANDAASYDRTPYVMTQIAPANTASIKLFSDHGFVNEGTDPDDPDYEIWSKEFTPEKTSRLRLYHSMVFND</sequence>
<accession>A0A229W181</accession>
<name>A0A229W181_9BIFI</name>
<dbReference type="RefSeq" id="WP_233133542.1">
    <property type="nucleotide sequence ID" value="NZ_NEWD01000004.1"/>
</dbReference>
<protein>
    <submittedName>
        <fullName evidence="2">GNAT family acetyltransferase</fullName>
    </submittedName>
</protein>
<proteinExistence type="predicted"/>
<reference evidence="2 3" key="1">
    <citation type="submission" date="2017-05" db="EMBL/GenBank/DDBJ databases">
        <title>Bifidobacterium vansinderenii sp. nov.</title>
        <authorList>
            <person name="Lugli G.A."/>
            <person name="Duranti S."/>
            <person name="Mangifesta M."/>
        </authorList>
    </citation>
    <scope>NUCLEOTIDE SEQUENCE [LARGE SCALE GENOMIC DNA]</scope>
    <source>
        <strain evidence="2 3">Tam10B</strain>
    </source>
</reference>
<dbReference type="Gene3D" id="3.40.630.30">
    <property type="match status" value="1"/>
</dbReference>
<dbReference type="InterPro" id="IPR016181">
    <property type="entry name" value="Acyl_CoA_acyltransferase"/>
</dbReference>
<dbReference type="PROSITE" id="PS51186">
    <property type="entry name" value="GNAT"/>
    <property type="match status" value="1"/>
</dbReference>
<comment type="caution">
    <text evidence="2">The sequence shown here is derived from an EMBL/GenBank/DDBJ whole genome shotgun (WGS) entry which is preliminary data.</text>
</comment>
<dbReference type="Proteomes" id="UP000215433">
    <property type="component" value="Unassembled WGS sequence"/>
</dbReference>
<evidence type="ECO:0000313" key="2">
    <source>
        <dbReference type="EMBL" id="OXN01440.1"/>
    </source>
</evidence>
<dbReference type="EMBL" id="NEWD01000004">
    <property type="protein sequence ID" value="OXN01440.1"/>
    <property type="molecule type" value="Genomic_DNA"/>
</dbReference>
<evidence type="ECO:0000259" key="1">
    <source>
        <dbReference type="PROSITE" id="PS51186"/>
    </source>
</evidence>